<keyword evidence="8" id="KW-0675">Receptor</keyword>
<evidence type="ECO:0000256" key="5">
    <source>
        <dbReference type="ARBA" id="ARBA00023136"/>
    </source>
</evidence>
<proteinExistence type="inferred from homology"/>
<dbReference type="PROSITE" id="PS50262">
    <property type="entry name" value="G_PROTEIN_RECEP_F1_2"/>
    <property type="match status" value="1"/>
</dbReference>
<evidence type="ECO:0000313" key="9">
    <source>
        <dbReference type="Proteomes" id="UP000094527"/>
    </source>
</evidence>
<dbReference type="Pfam" id="PF00001">
    <property type="entry name" value="7tm_1"/>
    <property type="match status" value="1"/>
</dbReference>
<gene>
    <name evidence="8" type="ORF">Ocin01_17704</name>
</gene>
<feature type="non-terminal residue" evidence="8">
    <location>
        <position position="345"/>
    </location>
</feature>
<feature type="transmembrane region" description="Helical" evidence="6">
    <location>
        <begin position="54"/>
        <end position="79"/>
    </location>
</feature>
<evidence type="ECO:0000256" key="1">
    <source>
        <dbReference type="ARBA" id="ARBA00004370"/>
    </source>
</evidence>
<name>A0A1D2M7M0_ORCCI</name>
<feature type="transmembrane region" description="Helical" evidence="6">
    <location>
        <begin position="242"/>
        <end position="260"/>
    </location>
</feature>
<dbReference type="PANTHER" id="PTHR46641">
    <property type="entry name" value="FMRFAMIDE RECEPTOR-RELATED"/>
    <property type="match status" value="1"/>
</dbReference>
<evidence type="ECO:0000259" key="7">
    <source>
        <dbReference type="PROSITE" id="PS50262"/>
    </source>
</evidence>
<organism evidence="8 9">
    <name type="scientific">Orchesella cincta</name>
    <name type="common">Springtail</name>
    <name type="synonym">Podura cincta</name>
    <dbReference type="NCBI Taxonomy" id="48709"/>
    <lineage>
        <taxon>Eukaryota</taxon>
        <taxon>Metazoa</taxon>
        <taxon>Ecdysozoa</taxon>
        <taxon>Arthropoda</taxon>
        <taxon>Hexapoda</taxon>
        <taxon>Collembola</taxon>
        <taxon>Entomobryomorpha</taxon>
        <taxon>Entomobryoidea</taxon>
        <taxon>Orchesellidae</taxon>
        <taxon>Orchesellinae</taxon>
        <taxon>Orchesella</taxon>
    </lineage>
</organism>
<dbReference type="GO" id="GO:0016020">
    <property type="term" value="C:membrane"/>
    <property type="evidence" value="ECO:0007669"/>
    <property type="project" value="UniProtKB-SubCell"/>
</dbReference>
<dbReference type="STRING" id="48709.A0A1D2M7M0"/>
<evidence type="ECO:0000256" key="4">
    <source>
        <dbReference type="ARBA" id="ARBA00022989"/>
    </source>
</evidence>
<feature type="domain" description="G-protein coupled receptors family 1 profile" evidence="7">
    <location>
        <begin position="73"/>
        <end position="334"/>
    </location>
</feature>
<dbReference type="InterPro" id="IPR052954">
    <property type="entry name" value="GPCR-Ligand_Int"/>
</dbReference>
<dbReference type="PANTHER" id="PTHR46641:SF2">
    <property type="entry name" value="FMRFAMIDE RECEPTOR"/>
    <property type="match status" value="1"/>
</dbReference>
<dbReference type="Proteomes" id="UP000094527">
    <property type="component" value="Unassembled WGS sequence"/>
</dbReference>
<feature type="transmembrane region" description="Helical" evidence="6">
    <location>
        <begin position="316"/>
        <end position="336"/>
    </location>
</feature>
<keyword evidence="3 6" id="KW-0812">Transmembrane</keyword>
<feature type="transmembrane region" description="Helical" evidence="6">
    <location>
        <begin position="91"/>
        <end position="114"/>
    </location>
</feature>
<dbReference type="GO" id="GO:0004930">
    <property type="term" value="F:G protein-coupled receptor activity"/>
    <property type="evidence" value="ECO:0007669"/>
    <property type="project" value="InterPro"/>
</dbReference>
<dbReference type="SUPFAM" id="SSF81321">
    <property type="entry name" value="Family A G protein-coupled receptor-like"/>
    <property type="match status" value="1"/>
</dbReference>
<feature type="transmembrane region" description="Helical" evidence="6">
    <location>
        <begin position="281"/>
        <end position="304"/>
    </location>
</feature>
<feature type="transmembrane region" description="Helical" evidence="6">
    <location>
        <begin position="176"/>
        <end position="196"/>
    </location>
</feature>
<reference evidence="8 9" key="1">
    <citation type="journal article" date="2016" name="Genome Biol. Evol.">
        <title>Gene Family Evolution Reflects Adaptation to Soil Environmental Stressors in the Genome of the Collembolan Orchesella cincta.</title>
        <authorList>
            <person name="Faddeeva-Vakhrusheva A."/>
            <person name="Derks M.F."/>
            <person name="Anvar S.Y."/>
            <person name="Agamennone V."/>
            <person name="Suring W."/>
            <person name="Smit S."/>
            <person name="van Straalen N.M."/>
            <person name="Roelofs D."/>
        </authorList>
    </citation>
    <scope>NUCLEOTIDE SEQUENCE [LARGE SCALE GENOMIC DNA]</scope>
    <source>
        <tissue evidence="8">Mixed pool</tissue>
    </source>
</reference>
<dbReference type="EMBL" id="LJIJ01003005">
    <property type="protein sequence ID" value="ODM88977.1"/>
    <property type="molecule type" value="Genomic_DNA"/>
</dbReference>
<protein>
    <submittedName>
        <fullName evidence="8">FMRFamide receptor</fullName>
    </submittedName>
</protein>
<evidence type="ECO:0000256" key="6">
    <source>
        <dbReference type="SAM" id="Phobius"/>
    </source>
</evidence>
<keyword evidence="5 6" id="KW-0472">Membrane</keyword>
<dbReference type="OMA" id="ANCANIV"/>
<evidence type="ECO:0000256" key="3">
    <source>
        <dbReference type="ARBA" id="ARBA00022692"/>
    </source>
</evidence>
<dbReference type="PRINTS" id="PR00237">
    <property type="entry name" value="GPCRRHODOPSN"/>
</dbReference>
<evidence type="ECO:0000313" key="8">
    <source>
        <dbReference type="EMBL" id="ODM88977.1"/>
    </source>
</evidence>
<dbReference type="AlphaFoldDB" id="A0A1D2M7M0"/>
<dbReference type="InterPro" id="IPR017452">
    <property type="entry name" value="GPCR_Rhodpsn_7TM"/>
</dbReference>
<dbReference type="OrthoDB" id="6150098at2759"/>
<comment type="caution">
    <text evidence="8">The sequence shown here is derived from an EMBL/GenBank/DDBJ whole genome shotgun (WGS) entry which is preliminary data.</text>
</comment>
<sequence length="345" mass="39430">MPNETILPLWACYFFEAPDNGEDLIFVSPYENNETVYKCILKSEYLFGKKDGPLLNLILGVILGIIGTIGALANCANIVVLKQLTKNSNLYLLLILLALFDFVVCTFSISTTVFGQLVLNDVYRGWFALKAVQVSNAVFALGRTGSVYITILITIERILVVSYPLHFKTWMTSTRVRIILGLWLLFIVIINSPLWLNNVLVENETWKFPGTEMSKFPYIFSDTTFATEIYSKILPWDTVIDSLLPIPLLLMMNGILYYAIHKCTKRREQLTRSQTKEVNAAKMFATLATILFAFHSFGVAHLFITQATGVFYHELIFMIYMAMAINSCVNFFIYYATIKYFREKF</sequence>
<dbReference type="InterPro" id="IPR000276">
    <property type="entry name" value="GPCR_Rhodpsn"/>
</dbReference>
<comment type="subcellular location">
    <subcellularLocation>
        <location evidence="1">Membrane</location>
    </subcellularLocation>
</comment>
<accession>A0A1D2M7M0</accession>
<keyword evidence="4 6" id="KW-1133">Transmembrane helix</keyword>
<dbReference type="Gene3D" id="1.20.1070.10">
    <property type="entry name" value="Rhodopsin 7-helix transmembrane proteins"/>
    <property type="match status" value="1"/>
</dbReference>
<evidence type="ECO:0000256" key="2">
    <source>
        <dbReference type="ARBA" id="ARBA00010663"/>
    </source>
</evidence>
<comment type="similarity">
    <text evidence="2">Belongs to the G-protein coupled receptor 1 family.</text>
</comment>
<keyword evidence="9" id="KW-1185">Reference proteome</keyword>